<sequence length="159" mass="17709">MGFSKQHLSISTDTVDGNLYTVVEYSNLHPTGEPGKPGLPVKFIHFSVPCYAKDFVATVTEKSCIDIDIDYPLMPIQQQAQANFSIPPAFSSPDTTIYKTNGYYPAEAAEIAEEGYYDGENHIVAVSVSPLSYNPIQKKNTAIHINFRQSFILYCFFPI</sequence>
<feature type="domain" description="Gingipain propeptide" evidence="1">
    <location>
        <begin position="20"/>
        <end position="139"/>
    </location>
</feature>
<dbReference type="AlphaFoldDB" id="A0A9D9NJZ3"/>
<dbReference type="Proteomes" id="UP000823598">
    <property type="component" value="Unassembled WGS sequence"/>
</dbReference>
<name>A0A9D9NJZ3_9BACT</name>
<evidence type="ECO:0000259" key="1">
    <source>
        <dbReference type="Pfam" id="PF08126"/>
    </source>
</evidence>
<dbReference type="InterPro" id="IPR012600">
    <property type="entry name" value="Propeptide_C25"/>
</dbReference>
<reference evidence="2" key="1">
    <citation type="submission" date="2020-10" db="EMBL/GenBank/DDBJ databases">
        <authorList>
            <person name="Gilroy R."/>
        </authorList>
    </citation>
    <scope>NUCLEOTIDE SEQUENCE</scope>
    <source>
        <strain evidence="2">6919</strain>
    </source>
</reference>
<accession>A0A9D9NJZ3</accession>
<dbReference type="InterPro" id="IPR038490">
    <property type="entry name" value="Gingipain_propep_sf"/>
</dbReference>
<evidence type="ECO:0000313" key="2">
    <source>
        <dbReference type="EMBL" id="MBO8476311.1"/>
    </source>
</evidence>
<dbReference type="Gene3D" id="2.60.40.3800">
    <property type="match status" value="1"/>
</dbReference>
<proteinExistence type="predicted"/>
<gene>
    <name evidence="2" type="ORF">IAB88_04895</name>
</gene>
<reference evidence="2" key="2">
    <citation type="journal article" date="2021" name="PeerJ">
        <title>Extensive microbial diversity within the chicken gut microbiome revealed by metagenomics and culture.</title>
        <authorList>
            <person name="Gilroy R."/>
            <person name="Ravi A."/>
            <person name="Getino M."/>
            <person name="Pursley I."/>
            <person name="Horton D.L."/>
            <person name="Alikhan N.F."/>
            <person name="Baker D."/>
            <person name="Gharbi K."/>
            <person name="Hall N."/>
            <person name="Watson M."/>
            <person name="Adriaenssens E.M."/>
            <person name="Foster-Nyarko E."/>
            <person name="Jarju S."/>
            <person name="Secka A."/>
            <person name="Antonio M."/>
            <person name="Oren A."/>
            <person name="Chaudhuri R.R."/>
            <person name="La Ragione R."/>
            <person name="Hildebrand F."/>
            <person name="Pallen M.J."/>
        </authorList>
    </citation>
    <scope>NUCLEOTIDE SEQUENCE</scope>
    <source>
        <strain evidence="2">6919</strain>
    </source>
</reference>
<dbReference type="EMBL" id="JADIMC010000057">
    <property type="protein sequence ID" value="MBO8476311.1"/>
    <property type="molecule type" value="Genomic_DNA"/>
</dbReference>
<organism evidence="2 3">
    <name type="scientific">Candidatus Limisoma faecipullorum</name>
    <dbReference type="NCBI Taxonomy" id="2840854"/>
    <lineage>
        <taxon>Bacteria</taxon>
        <taxon>Pseudomonadati</taxon>
        <taxon>Bacteroidota</taxon>
        <taxon>Bacteroidia</taxon>
        <taxon>Bacteroidales</taxon>
        <taxon>Candidatus Limisoma</taxon>
    </lineage>
</organism>
<dbReference type="GO" id="GO:0004197">
    <property type="term" value="F:cysteine-type endopeptidase activity"/>
    <property type="evidence" value="ECO:0007669"/>
    <property type="project" value="InterPro"/>
</dbReference>
<dbReference type="Pfam" id="PF08126">
    <property type="entry name" value="Propeptide_C25"/>
    <property type="match status" value="1"/>
</dbReference>
<comment type="caution">
    <text evidence="2">The sequence shown here is derived from an EMBL/GenBank/DDBJ whole genome shotgun (WGS) entry which is preliminary data.</text>
</comment>
<evidence type="ECO:0000313" key="3">
    <source>
        <dbReference type="Proteomes" id="UP000823598"/>
    </source>
</evidence>
<protein>
    <recommendedName>
        <fullName evidence="1">Gingipain propeptide domain-containing protein</fullName>
    </recommendedName>
</protein>